<evidence type="ECO:0000313" key="4">
    <source>
        <dbReference type="Proteomes" id="UP000291334"/>
    </source>
</evidence>
<feature type="coiled-coil region" evidence="1">
    <location>
        <begin position="23"/>
        <end position="118"/>
    </location>
</feature>
<keyword evidence="4" id="KW-1185">Reference proteome</keyword>
<feature type="domain" description="Bacteriophage tail tape measure N-terminal" evidence="2">
    <location>
        <begin position="234"/>
        <end position="338"/>
    </location>
</feature>
<feature type="coiled-coil region" evidence="1">
    <location>
        <begin position="147"/>
        <end position="174"/>
    </location>
</feature>
<gene>
    <name evidence="3" type="ORF">DNK34_21505</name>
</gene>
<dbReference type="RefSeq" id="WP_131176940.1">
    <property type="nucleotide sequence ID" value="NZ_QJUM01000032.1"/>
</dbReference>
<dbReference type="InterPro" id="IPR009628">
    <property type="entry name" value="Phage_tape_measure_N"/>
</dbReference>
<protein>
    <recommendedName>
        <fullName evidence="2">Bacteriophage tail tape measure N-terminal domain-containing protein</fullName>
    </recommendedName>
</protein>
<comment type="caution">
    <text evidence="3">The sequence shown here is derived from an EMBL/GenBank/DDBJ whole genome shotgun (WGS) entry which is preliminary data.</text>
</comment>
<evidence type="ECO:0000313" key="3">
    <source>
        <dbReference type="EMBL" id="TBV01219.1"/>
    </source>
</evidence>
<organism evidence="3 4">
    <name type="scientific">Phytopseudomonas dryadis</name>
    <dbReference type="NCBI Taxonomy" id="2487520"/>
    <lineage>
        <taxon>Bacteria</taxon>
        <taxon>Pseudomonadati</taxon>
        <taxon>Pseudomonadota</taxon>
        <taxon>Gammaproteobacteria</taxon>
        <taxon>Pseudomonadales</taxon>
        <taxon>Pseudomonadaceae</taxon>
        <taxon>Phytopseudomonas</taxon>
    </lineage>
</organism>
<proteinExistence type="predicted"/>
<evidence type="ECO:0000256" key="1">
    <source>
        <dbReference type="SAM" id="Coils"/>
    </source>
</evidence>
<evidence type="ECO:0000259" key="2">
    <source>
        <dbReference type="Pfam" id="PF06791"/>
    </source>
</evidence>
<keyword evidence="1" id="KW-0175">Coiled coil</keyword>
<dbReference type="Pfam" id="PF06791">
    <property type="entry name" value="TMP_2"/>
    <property type="match status" value="1"/>
</dbReference>
<sequence length="502" mass="54137">MAGIKDRLIQFILRGKDELSPEAQKSAEALEALRNEAAALNQQLDTAKGERGLVRDLQATQRALEQSQRVLGQTDARIKELREALNANPDAKGLQQSLKDAEREASRLRRQVTSLASDLGEQEKAAKAAGIDTTRLADEEKRLAAEVDRAKTALANNRQQLREVEREQARASRTAAEHATRVASVREAMASGGRQVLGYAAAFVSLNAIFGLVRRGLNLVRDGIRAVIADGTDSEQALGQLEAALASTGNAAGYTAEQLQDMARKFRASSMLTNEQILAAQTRLLSYTDIVGEQFPQALQITIDQAQRLGISVEQSAEIVGRALQSPAEAMAALGRQGFKLEDGQKRLLRQLVATGKTAEAQAVIIDMMTEAYGGAAAAARLNTFSGLLKTIGDQFGDFAGRVADSGAFEFIRGRLQGLADTLDEMANDGRLDRLIAWLLLICGCQSYSPPLSPPVQVATAECLPPPAPDVWWMEQFEPTLTQDLLNEFSASSTEATAPSSH</sequence>
<reference evidence="3 4" key="1">
    <citation type="submission" date="2018-06" db="EMBL/GenBank/DDBJ databases">
        <title>Three novel Pseudomonas species isolated from symptomatic oak.</title>
        <authorList>
            <person name="Bueno-Gonzalez V."/>
            <person name="Brady C."/>
        </authorList>
    </citation>
    <scope>NUCLEOTIDE SEQUENCE [LARGE SCALE GENOMIC DNA]</scope>
    <source>
        <strain evidence="3 4">P26B</strain>
    </source>
</reference>
<name>A0ABY1Z0X6_9GAMM</name>
<dbReference type="Proteomes" id="UP000291334">
    <property type="component" value="Unassembled WGS sequence"/>
</dbReference>
<dbReference type="EMBL" id="QJUM01000032">
    <property type="protein sequence ID" value="TBV01219.1"/>
    <property type="molecule type" value="Genomic_DNA"/>
</dbReference>
<accession>A0ABY1Z0X6</accession>